<dbReference type="Proteomes" id="UP000052167">
    <property type="component" value="Unassembled WGS sequence"/>
</dbReference>
<evidence type="ECO:0000256" key="1">
    <source>
        <dbReference type="ARBA" id="ARBA00022988"/>
    </source>
</evidence>
<name>A0A922T7W0_9HYPH</name>
<protein>
    <recommendedName>
        <fullName evidence="3">Urease accessory protein UreF</fullName>
    </recommendedName>
</protein>
<evidence type="ECO:0000313" key="5">
    <source>
        <dbReference type="Proteomes" id="UP000052167"/>
    </source>
</evidence>
<comment type="subcellular location">
    <subcellularLocation>
        <location evidence="3">Cytoplasm</location>
    </subcellularLocation>
</comment>
<dbReference type="PANTHER" id="PTHR33620">
    <property type="entry name" value="UREASE ACCESSORY PROTEIN F"/>
    <property type="match status" value="1"/>
</dbReference>
<reference evidence="4 5" key="1">
    <citation type="submission" date="2014-06" db="EMBL/GenBank/DDBJ databases">
        <title>Rhizobium pelagicum/R2-400B4.</title>
        <authorList>
            <person name="Kimes N.E."/>
            <person name="Lopez-Perez M."/>
        </authorList>
    </citation>
    <scope>NUCLEOTIDE SEQUENCE [LARGE SCALE GENOMIC DNA]</scope>
    <source>
        <strain evidence="4 5">R2-400B4</strain>
    </source>
</reference>
<comment type="function">
    <text evidence="3">Required for maturation of urease via the functional incorporation of the urease nickel metallocenter.</text>
</comment>
<keyword evidence="2 3" id="KW-0143">Chaperone</keyword>
<dbReference type="InterPro" id="IPR038277">
    <property type="entry name" value="UreF_sf"/>
</dbReference>
<comment type="caution">
    <text evidence="4">The sequence shown here is derived from an EMBL/GenBank/DDBJ whole genome shotgun (WGS) entry which is preliminary data.</text>
</comment>
<evidence type="ECO:0000256" key="3">
    <source>
        <dbReference type="HAMAP-Rule" id="MF_01385"/>
    </source>
</evidence>
<evidence type="ECO:0000256" key="2">
    <source>
        <dbReference type="ARBA" id="ARBA00023186"/>
    </source>
</evidence>
<proteinExistence type="inferred from homology"/>
<keyword evidence="1 3" id="KW-0996">Nickel insertion</keyword>
<dbReference type="AlphaFoldDB" id="A0A922T7W0"/>
<dbReference type="Pfam" id="PF01730">
    <property type="entry name" value="UreF"/>
    <property type="match status" value="1"/>
</dbReference>
<comment type="subunit">
    <text evidence="3">UreD, UreF and UreG form a complex that acts as a GTP-hydrolysis-dependent molecular chaperone, activating the urease apoprotein by helping to assemble the nickel containing metallocenter of UreC. The UreE protein probably delivers the nickel.</text>
</comment>
<dbReference type="OrthoDB" id="9798772at2"/>
<dbReference type="HAMAP" id="MF_01385">
    <property type="entry name" value="UreF"/>
    <property type="match status" value="1"/>
</dbReference>
<dbReference type="PANTHER" id="PTHR33620:SF1">
    <property type="entry name" value="UREASE ACCESSORY PROTEIN F"/>
    <property type="match status" value="1"/>
</dbReference>
<dbReference type="Gene3D" id="1.10.4190.10">
    <property type="entry name" value="Urease accessory protein UreF"/>
    <property type="match status" value="1"/>
</dbReference>
<dbReference type="EMBL" id="JOKJ01000006">
    <property type="protein sequence ID" value="KEQ09618.1"/>
    <property type="molecule type" value="Genomic_DNA"/>
</dbReference>
<dbReference type="GO" id="GO:0005737">
    <property type="term" value="C:cytoplasm"/>
    <property type="evidence" value="ECO:0007669"/>
    <property type="project" value="UniProtKB-SubCell"/>
</dbReference>
<keyword evidence="3" id="KW-0963">Cytoplasm</keyword>
<organism evidence="4 5">
    <name type="scientific">Pseudorhizobium pelagicum</name>
    <dbReference type="NCBI Taxonomy" id="1509405"/>
    <lineage>
        <taxon>Bacteria</taxon>
        <taxon>Pseudomonadati</taxon>
        <taxon>Pseudomonadota</taxon>
        <taxon>Alphaproteobacteria</taxon>
        <taxon>Hyphomicrobiales</taxon>
        <taxon>Rhizobiaceae</taxon>
        <taxon>Rhizobium/Agrobacterium group</taxon>
        <taxon>Pseudorhizobium</taxon>
    </lineage>
</organism>
<comment type="similarity">
    <text evidence="3">Belongs to the UreF family.</text>
</comment>
<dbReference type="InterPro" id="IPR002639">
    <property type="entry name" value="UreF"/>
</dbReference>
<dbReference type="RefSeq" id="WP_037165432.1">
    <property type="nucleotide sequence ID" value="NZ_CAJXID010000004.1"/>
</dbReference>
<evidence type="ECO:0000313" key="4">
    <source>
        <dbReference type="EMBL" id="KEQ09618.1"/>
    </source>
</evidence>
<keyword evidence="5" id="KW-1185">Reference proteome</keyword>
<dbReference type="PIRSF" id="PIRSF009467">
    <property type="entry name" value="Ureas_acces_UreF"/>
    <property type="match status" value="1"/>
</dbReference>
<gene>
    <name evidence="3" type="primary">ureF</name>
    <name evidence="4" type="ORF">GV68_22455</name>
</gene>
<sequence>MGEGLATQALLRLMAWMSPAFPIGGFAYSGGLERAVHDRLVADATGLQGWIATLLRHGALWNDAVLFYHTWRSHESEADLREAADLGLALAGSAERYLETLSLGRAFVGAARAWPSTVFERLPDDLPFPVAVGSVAGAQAVPAEDAMAAYLHAAVSQMISAAIRLGVCGQSEGVAVLAALEEEIVAVASRAASTTLDDLGTSCIQAEIASLRHETQHSRLFRS</sequence>
<dbReference type="GO" id="GO:0016151">
    <property type="term" value="F:nickel cation binding"/>
    <property type="evidence" value="ECO:0007669"/>
    <property type="project" value="UniProtKB-UniRule"/>
</dbReference>
<accession>A0A922T7W0</accession>